<dbReference type="OrthoDB" id="5869556at2759"/>
<accession>A0A498SLL5</accession>
<sequence>MVETKRRDRPYSGEKMHTVVDDFIQYLCSLVIVQWILDIYNGIKYSSKNLEKTLDKVEEGFIVAYVHLLDLYNRYQQTNVNRMFISCELDQGKYLLESVLTFGLGIIVIMIQLNLTLLVAIITMLFNALLSGKEAFEQASRSTSKAQATARQVVTDLSEKVRQISRVSTEKVEEQANRILDEANRIAHSTMGVSPESDDTEKTPWNRFQNLSHRIIESSKNCVGGLYWMQFDAQSIVECLSTSISLADIVRKNKSWVAGKVGELRTSLDELKVSLEMEGQRLKKDPEEILMHYLQRTSSILAERLRMLEKTTGKFSSEQATNKLVTLISYIEKLSEKLVEADNVHELKDEVLKEAHDRLVDLLQWLTDHIDYNDSTHTENMESVNDE</sequence>
<organism evidence="2 3">
    <name type="scientific">Acanthocheilonema viteae</name>
    <name type="common">Filarial nematode worm</name>
    <name type="synonym">Dipetalonema viteae</name>
    <dbReference type="NCBI Taxonomy" id="6277"/>
    <lineage>
        <taxon>Eukaryota</taxon>
        <taxon>Metazoa</taxon>
        <taxon>Ecdysozoa</taxon>
        <taxon>Nematoda</taxon>
        <taxon>Chromadorea</taxon>
        <taxon>Rhabditida</taxon>
        <taxon>Spirurina</taxon>
        <taxon>Spiruromorpha</taxon>
        <taxon>Filarioidea</taxon>
        <taxon>Onchocercidae</taxon>
        <taxon>Acanthocheilonema</taxon>
    </lineage>
</organism>
<gene>
    <name evidence="2" type="ORF">NAV_LOCUS5654</name>
</gene>
<feature type="transmembrane region" description="Helical" evidence="1">
    <location>
        <begin position="99"/>
        <end position="126"/>
    </location>
</feature>
<dbReference type="Proteomes" id="UP000276991">
    <property type="component" value="Unassembled WGS sequence"/>
</dbReference>
<evidence type="ECO:0000313" key="3">
    <source>
        <dbReference type="Proteomes" id="UP000276991"/>
    </source>
</evidence>
<keyword evidence="1" id="KW-1133">Transmembrane helix</keyword>
<protein>
    <submittedName>
        <fullName evidence="2">Uncharacterized protein</fullName>
    </submittedName>
</protein>
<keyword evidence="1" id="KW-0812">Transmembrane</keyword>
<dbReference type="AlphaFoldDB" id="A0A498SLL5"/>
<name>A0A498SLL5_ACAVI</name>
<evidence type="ECO:0000313" key="2">
    <source>
        <dbReference type="EMBL" id="VBB30863.1"/>
    </source>
</evidence>
<proteinExistence type="predicted"/>
<reference evidence="2 3" key="1">
    <citation type="submission" date="2018-08" db="EMBL/GenBank/DDBJ databases">
        <authorList>
            <person name="Laetsch R D."/>
            <person name="Stevens L."/>
            <person name="Kumar S."/>
            <person name="Blaxter L. M."/>
        </authorList>
    </citation>
    <scope>NUCLEOTIDE SEQUENCE [LARGE SCALE GENOMIC DNA]</scope>
</reference>
<keyword evidence="1" id="KW-0472">Membrane</keyword>
<dbReference type="EMBL" id="UPTC01001020">
    <property type="protein sequence ID" value="VBB30863.1"/>
    <property type="molecule type" value="Genomic_DNA"/>
</dbReference>
<evidence type="ECO:0000256" key="1">
    <source>
        <dbReference type="SAM" id="Phobius"/>
    </source>
</evidence>
<keyword evidence="3" id="KW-1185">Reference proteome</keyword>